<evidence type="ECO:0000256" key="2">
    <source>
        <dbReference type="ARBA" id="ARBA00006339"/>
    </source>
</evidence>
<comment type="caution">
    <text evidence="10">The sequence shown here is derived from an EMBL/GenBank/DDBJ whole genome shotgun (WGS) entry which is preliminary data.</text>
</comment>
<dbReference type="AlphaFoldDB" id="A0A8J4Y948"/>
<evidence type="ECO:0000256" key="4">
    <source>
        <dbReference type="ARBA" id="ARBA00022692"/>
    </source>
</evidence>
<evidence type="ECO:0000256" key="6">
    <source>
        <dbReference type="ARBA" id="ARBA00023034"/>
    </source>
</evidence>
<protein>
    <recommendedName>
        <fullName evidence="9">Carbohydrate sulfotransferase</fullName>
        <ecNumber evidence="9">2.8.2.-</ecNumber>
    </recommendedName>
</protein>
<evidence type="ECO:0000256" key="9">
    <source>
        <dbReference type="RuleBase" id="RU364020"/>
    </source>
</evidence>
<dbReference type="GO" id="GO:0008146">
    <property type="term" value="F:sulfotransferase activity"/>
    <property type="evidence" value="ECO:0007669"/>
    <property type="project" value="InterPro"/>
</dbReference>
<keyword evidence="11" id="KW-1185">Reference proteome</keyword>
<dbReference type="EC" id="2.8.2.-" evidence="9"/>
<dbReference type="SUPFAM" id="SSF52540">
    <property type="entry name" value="P-loop containing nucleoside triphosphate hydrolases"/>
    <property type="match status" value="1"/>
</dbReference>
<dbReference type="InterPro" id="IPR005331">
    <property type="entry name" value="Sulfotransferase"/>
</dbReference>
<organism evidence="10 11">
    <name type="scientific">Chionoecetes opilio</name>
    <name type="common">Atlantic snow crab</name>
    <name type="synonym">Cancer opilio</name>
    <dbReference type="NCBI Taxonomy" id="41210"/>
    <lineage>
        <taxon>Eukaryota</taxon>
        <taxon>Metazoa</taxon>
        <taxon>Ecdysozoa</taxon>
        <taxon>Arthropoda</taxon>
        <taxon>Crustacea</taxon>
        <taxon>Multicrustacea</taxon>
        <taxon>Malacostraca</taxon>
        <taxon>Eumalacostraca</taxon>
        <taxon>Eucarida</taxon>
        <taxon>Decapoda</taxon>
        <taxon>Pleocyemata</taxon>
        <taxon>Brachyura</taxon>
        <taxon>Eubrachyura</taxon>
        <taxon>Majoidea</taxon>
        <taxon>Majidae</taxon>
        <taxon>Chionoecetes</taxon>
    </lineage>
</organism>
<keyword evidence="7" id="KW-0472">Membrane</keyword>
<dbReference type="InterPro" id="IPR018011">
    <property type="entry name" value="Carb_sulfotrans_8-10"/>
</dbReference>
<keyword evidence="4" id="KW-0812">Transmembrane</keyword>
<dbReference type="EMBL" id="JACEEZ010015171">
    <property type="protein sequence ID" value="KAG0719006.1"/>
    <property type="molecule type" value="Genomic_DNA"/>
</dbReference>
<dbReference type="InterPro" id="IPR027417">
    <property type="entry name" value="P-loop_NTPase"/>
</dbReference>
<sequence length="345" mass="38799">MACRLRAVVWGLAGMCVLTCLASVRWFALPAPAPEVERAAFTSTPAGAVGYVPPPGVSQEMRWRRETVQGACAAMYGQSVGVGGGSGGGGLSEAADRLANERKKLINVIVDDKNRVLYCYVPKVACTNWKRVMLILNGASNKTDPQDIPPDSVHRKHVFVKLSDLQPDAIRHRLLTYTKFLFVRHPIERVISAFRNKFEKNYTSSAYFKKRFAVKIMKKYRKGEAAGSIPSNGHGMHFSEFVSYLIDTKKELFNEHWALVSTLCNPCQVRYDFIGKYETLAEDSRYIMEQLGAPPSLHFPEVVASKTTAVVEAYFNALSPKQQSDLIRIYQNDFRAFDYHFRNLI</sequence>
<keyword evidence="8 9" id="KW-0325">Glycoprotein</keyword>
<evidence type="ECO:0000256" key="1">
    <source>
        <dbReference type="ARBA" id="ARBA00004323"/>
    </source>
</evidence>
<dbReference type="GO" id="GO:0016051">
    <property type="term" value="P:carbohydrate biosynthetic process"/>
    <property type="evidence" value="ECO:0007669"/>
    <property type="project" value="InterPro"/>
</dbReference>
<evidence type="ECO:0000313" key="11">
    <source>
        <dbReference type="Proteomes" id="UP000770661"/>
    </source>
</evidence>
<keyword evidence="5" id="KW-1133">Transmembrane helix</keyword>
<reference evidence="10" key="1">
    <citation type="submission" date="2020-07" db="EMBL/GenBank/DDBJ databases">
        <title>The High-quality genome of the commercially important snow crab, Chionoecetes opilio.</title>
        <authorList>
            <person name="Jeong J.-H."/>
            <person name="Ryu S."/>
        </authorList>
    </citation>
    <scope>NUCLEOTIDE SEQUENCE</scope>
    <source>
        <strain evidence="10">MADBK_172401_WGS</strain>
        <tissue evidence="10">Digestive gland</tissue>
    </source>
</reference>
<name>A0A8J4Y948_CHIOP</name>
<dbReference type="GO" id="GO:0000139">
    <property type="term" value="C:Golgi membrane"/>
    <property type="evidence" value="ECO:0007669"/>
    <property type="project" value="UniProtKB-SubCell"/>
</dbReference>
<accession>A0A8J4Y948</accession>
<evidence type="ECO:0000256" key="7">
    <source>
        <dbReference type="ARBA" id="ARBA00023136"/>
    </source>
</evidence>
<evidence type="ECO:0000256" key="8">
    <source>
        <dbReference type="ARBA" id="ARBA00023180"/>
    </source>
</evidence>
<dbReference type="PANTHER" id="PTHR12137:SF54">
    <property type="entry name" value="CARBOHYDRATE SULFOTRANSFERASE"/>
    <property type="match status" value="1"/>
</dbReference>
<dbReference type="Pfam" id="PF03567">
    <property type="entry name" value="Sulfotransfer_2"/>
    <property type="match status" value="1"/>
</dbReference>
<keyword evidence="9" id="KW-0735">Signal-anchor</keyword>
<evidence type="ECO:0000256" key="5">
    <source>
        <dbReference type="ARBA" id="ARBA00022989"/>
    </source>
</evidence>
<proteinExistence type="inferred from homology"/>
<comment type="similarity">
    <text evidence="2 9">Belongs to the sulfotransferase 2 family.</text>
</comment>
<evidence type="ECO:0000256" key="3">
    <source>
        <dbReference type="ARBA" id="ARBA00022679"/>
    </source>
</evidence>
<evidence type="ECO:0000313" key="10">
    <source>
        <dbReference type="EMBL" id="KAG0719006.1"/>
    </source>
</evidence>
<keyword evidence="6 9" id="KW-0333">Golgi apparatus</keyword>
<dbReference type="Proteomes" id="UP000770661">
    <property type="component" value="Unassembled WGS sequence"/>
</dbReference>
<keyword evidence="9" id="KW-0119">Carbohydrate metabolism</keyword>
<dbReference type="OrthoDB" id="2019940at2759"/>
<keyword evidence="3 9" id="KW-0808">Transferase</keyword>
<dbReference type="PANTHER" id="PTHR12137">
    <property type="entry name" value="CARBOHYDRATE SULFOTRANSFERASE"/>
    <property type="match status" value="1"/>
</dbReference>
<gene>
    <name evidence="10" type="primary">Chst11</name>
    <name evidence="10" type="ORF">GWK47_051357</name>
</gene>
<comment type="subcellular location">
    <subcellularLocation>
        <location evidence="1 9">Golgi apparatus membrane</location>
        <topology evidence="1 9">Single-pass type II membrane protein</topology>
    </subcellularLocation>
</comment>